<dbReference type="Proteomes" id="UP000254033">
    <property type="component" value="Unassembled WGS sequence"/>
</dbReference>
<proteinExistence type="predicted"/>
<protein>
    <submittedName>
        <fullName evidence="1">Uncharacterized protein</fullName>
    </submittedName>
</protein>
<organism evidence="1 2">
    <name type="scientific">Legionella feeleii</name>
    <dbReference type="NCBI Taxonomy" id="453"/>
    <lineage>
        <taxon>Bacteria</taxon>
        <taxon>Pseudomonadati</taxon>
        <taxon>Pseudomonadota</taxon>
        <taxon>Gammaproteobacteria</taxon>
        <taxon>Legionellales</taxon>
        <taxon>Legionellaceae</taxon>
        <taxon>Legionella</taxon>
    </lineage>
</organism>
<dbReference type="EMBL" id="UGNY01000001">
    <property type="protein sequence ID" value="STX37832.1"/>
    <property type="molecule type" value="Genomic_DNA"/>
</dbReference>
<evidence type="ECO:0000313" key="2">
    <source>
        <dbReference type="Proteomes" id="UP000254033"/>
    </source>
</evidence>
<reference evidence="1 2" key="1">
    <citation type="submission" date="2018-06" db="EMBL/GenBank/DDBJ databases">
        <authorList>
            <consortium name="Pathogen Informatics"/>
            <person name="Doyle S."/>
        </authorList>
    </citation>
    <scope>NUCLEOTIDE SEQUENCE [LARGE SCALE GENOMIC DNA]</scope>
    <source>
        <strain evidence="1 2">NCTC11978</strain>
    </source>
</reference>
<gene>
    <name evidence="1" type="ORF">NCTC11978_01009</name>
</gene>
<name>A0A378ISJ6_9GAMM</name>
<evidence type="ECO:0000313" key="1">
    <source>
        <dbReference type="EMBL" id="STX37832.1"/>
    </source>
</evidence>
<accession>A0A378ISJ6</accession>
<sequence>MKPQCLFPRDIILNLQIHFLSCKFFPAIKNPPIGGFLNGGKGLHHAHAAHTAHAAHITGTSHTFIFLRQVSNHALSGQH</sequence>
<dbReference type="AlphaFoldDB" id="A0A378ISJ6"/>